<reference evidence="3" key="1">
    <citation type="submission" date="2022-11" db="UniProtKB">
        <authorList>
            <consortium name="WormBaseParasite"/>
        </authorList>
    </citation>
    <scope>IDENTIFICATION</scope>
</reference>
<evidence type="ECO:0000313" key="3">
    <source>
        <dbReference type="WBParaSite" id="nRc.2.0.1.t33615-RA"/>
    </source>
</evidence>
<keyword evidence="1" id="KW-0472">Membrane</keyword>
<dbReference type="WBParaSite" id="nRc.2.0.1.t33615-RA">
    <property type="protein sequence ID" value="nRc.2.0.1.t33615-RA"/>
    <property type="gene ID" value="nRc.2.0.1.g33615"/>
</dbReference>
<keyword evidence="2" id="KW-1185">Reference proteome</keyword>
<evidence type="ECO:0000256" key="1">
    <source>
        <dbReference type="SAM" id="Phobius"/>
    </source>
</evidence>
<organism evidence="2 3">
    <name type="scientific">Romanomermis culicivorax</name>
    <name type="common">Nematode worm</name>
    <dbReference type="NCBI Taxonomy" id="13658"/>
    <lineage>
        <taxon>Eukaryota</taxon>
        <taxon>Metazoa</taxon>
        <taxon>Ecdysozoa</taxon>
        <taxon>Nematoda</taxon>
        <taxon>Enoplea</taxon>
        <taxon>Dorylaimia</taxon>
        <taxon>Mermithida</taxon>
        <taxon>Mermithoidea</taxon>
        <taxon>Mermithidae</taxon>
        <taxon>Romanomermis</taxon>
    </lineage>
</organism>
<sequence length="78" mass="9001">MIGPASAWKKFKGGRYDMVPPHTIRQYQSVVPLVTTCAVIVVLGLYFPGVKERQRGRDFRHKINEYAHKSRIDEKTNI</sequence>
<dbReference type="AlphaFoldDB" id="A0A915K4C2"/>
<keyword evidence="1" id="KW-1133">Transmembrane helix</keyword>
<proteinExistence type="predicted"/>
<keyword evidence="1" id="KW-0812">Transmembrane</keyword>
<protein>
    <submittedName>
        <fullName evidence="3">Uncharacterized protein</fullName>
    </submittedName>
</protein>
<name>A0A915K4C2_ROMCU</name>
<feature type="transmembrane region" description="Helical" evidence="1">
    <location>
        <begin position="27"/>
        <end position="47"/>
    </location>
</feature>
<evidence type="ECO:0000313" key="2">
    <source>
        <dbReference type="Proteomes" id="UP000887565"/>
    </source>
</evidence>
<dbReference type="Proteomes" id="UP000887565">
    <property type="component" value="Unplaced"/>
</dbReference>
<accession>A0A915K4C2</accession>